<gene>
    <name evidence="2" type="ORF">R70211_04760</name>
</gene>
<evidence type="ECO:0000313" key="3">
    <source>
        <dbReference type="Proteomes" id="UP000675121"/>
    </source>
</evidence>
<accession>A0A9N8MYV7</accession>
<comment type="caution">
    <text evidence="2">The sequence shown here is derived from an EMBL/GenBank/DDBJ whole genome shotgun (WGS) entry which is preliminary data.</text>
</comment>
<dbReference type="InterPro" id="IPR024311">
    <property type="entry name" value="Lipocalin-like"/>
</dbReference>
<proteinExistence type="predicted"/>
<dbReference type="EMBL" id="CAJNAS010000013">
    <property type="protein sequence ID" value="CAE6925544.1"/>
    <property type="molecule type" value="Genomic_DNA"/>
</dbReference>
<keyword evidence="3" id="KW-1185">Reference proteome</keyword>
<name>A0A9N8MYV7_9BURK</name>
<evidence type="ECO:0000313" key="2">
    <source>
        <dbReference type="EMBL" id="CAE6925544.1"/>
    </source>
</evidence>
<reference evidence="2" key="1">
    <citation type="submission" date="2021-02" db="EMBL/GenBank/DDBJ databases">
        <authorList>
            <person name="Vanwijnsberghe S."/>
        </authorList>
    </citation>
    <scope>NUCLEOTIDE SEQUENCE</scope>
    <source>
        <strain evidence="2">R-70211</strain>
    </source>
</reference>
<dbReference type="AlphaFoldDB" id="A0A9N8MYV7"/>
<dbReference type="RefSeq" id="WP_201084861.1">
    <property type="nucleotide sequence ID" value="NZ_CAJNAS010000013.1"/>
</dbReference>
<sequence>MEQERQNWTGPHLGTWKLQSFTTEDLATGQKTDLFGAHPSGYLSYGPDGRMYAILVKEGRKAPTDLVPTEAERVDLYSGFSSYAGTYSIEGDRVSHDIDASWNQSWTGVTQVRQFRIDGKYLHIKTLPDKNPITGRESISVLVWVKVE</sequence>
<feature type="domain" description="Lipocalin-like" evidence="1">
    <location>
        <begin position="14"/>
        <end position="146"/>
    </location>
</feature>
<organism evidence="2 3">
    <name type="scientific">Paraburkholderia domus</name>
    <dbReference type="NCBI Taxonomy" id="2793075"/>
    <lineage>
        <taxon>Bacteria</taxon>
        <taxon>Pseudomonadati</taxon>
        <taxon>Pseudomonadota</taxon>
        <taxon>Betaproteobacteria</taxon>
        <taxon>Burkholderiales</taxon>
        <taxon>Burkholderiaceae</taxon>
        <taxon>Paraburkholderia</taxon>
    </lineage>
</organism>
<protein>
    <recommendedName>
        <fullName evidence="1">Lipocalin-like domain-containing protein</fullName>
    </recommendedName>
</protein>
<evidence type="ECO:0000259" key="1">
    <source>
        <dbReference type="Pfam" id="PF13924"/>
    </source>
</evidence>
<dbReference type="Proteomes" id="UP000675121">
    <property type="component" value="Unassembled WGS sequence"/>
</dbReference>
<dbReference type="Pfam" id="PF13924">
    <property type="entry name" value="Lipocalin_5"/>
    <property type="match status" value="1"/>
</dbReference>